<dbReference type="Pfam" id="PF00293">
    <property type="entry name" value="NUDIX"/>
    <property type="match status" value="1"/>
</dbReference>
<dbReference type="InterPro" id="IPR015797">
    <property type="entry name" value="NUDIX_hydrolase-like_dom_sf"/>
</dbReference>
<sequence>MNSIPIVVIIVRNDKGKFFVHQRSSHKKNFPNKYGLGAGGHINEGEKPEEATRREFFEETGLTTPVKYLFDINYQGDDFIDNELCPDTAVLYKKYIFTSF</sequence>
<evidence type="ECO:0000313" key="4">
    <source>
        <dbReference type="Proteomes" id="UP000034601"/>
    </source>
</evidence>
<dbReference type="PROSITE" id="PS51462">
    <property type="entry name" value="NUDIX"/>
    <property type="match status" value="1"/>
</dbReference>
<evidence type="ECO:0000313" key="3">
    <source>
        <dbReference type="EMBL" id="KKR82949.1"/>
    </source>
</evidence>
<comment type="caution">
    <text evidence="3">The sequence shown here is derived from an EMBL/GenBank/DDBJ whole genome shotgun (WGS) entry which is preliminary data.</text>
</comment>
<dbReference type="AlphaFoldDB" id="A0A0G0U1G1"/>
<name>A0A0G0U1G1_9BACT</name>
<feature type="domain" description="Nudix hydrolase" evidence="2">
    <location>
        <begin position="1"/>
        <end position="100"/>
    </location>
</feature>
<dbReference type="Gene3D" id="3.90.79.10">
    <property type="entry name" value="Nucleoside Triphosphate Pyrophosphohydrolase"/>
    <property type="match status" value="1"/>
</dbReference>
<evidence type="ECO:0000259" key="2">
    <source>
        <dbReference type="PROSITE" id="PS51462"/>
    </source>
</evidence>
<proteinExistence type="predicted"/>
<feature type="region of interest" description="Disordered" evidence="1">
    <location>
        <begin position="30"/>
        <end position="52"/>
    </location>
</feature>
<dbReference type="InterPro" id="IPR000086">
    <property type="entry name" value="NUDIX_hydrolase_dom"/>
</dbReference>
<evidence type="ECO:0000256" key="1">
    <source>
        <dbReference type="SAM" id="MobiDB-lite"/>
    </source>
</evidence>
<dbReference type="SUPFAM" id="SSF55811">
    <property type="entry name" value="Nudix"/>
    <property type="match status" value="1"/>
</dbReference>
<reference evidence="3 4" key="1">
    <citation type="journal article" date="2015" name="Nature">
        <title>rRNA introns, odd ribosomes, and small enigmatic genomes across a large radiation of phyla.</title>
        <authorList>
            <person name="Brown C.T."/>
            <person name="Hug L.A."/>
            <person name="Thomas B.C."/>
            <person name="Sharon I."/>
            <person name="Castelle C.J."/>
            <person name="Singh A."/>
            <person name="Wilkins M.J."/>
            <person name="Williams K.H."/>
            <person name="Banfield J.F."/>
        </authorList>
    </citation>
    <scope>NUCLEOTIDE SEQUENCE [LARGE SCALE GENOMIC DNA]</scope>
</reference>
<gene>
    <name evidence="3" type="ORF">UU29_C0008G0058</name>
</gene>
<organism evidence="3 4">
    <name type="scientific">Candidatus Daviesbacteria bacterium GW2011_GWA2_40_9</name>
    <dbReference type="NCBI Taxonomy" id="1618424"/>
    <lineage>
        <taxon>Bacteria</taxon>
        <taxon>Candidatus Daviesiibacteriota</taxon>
    </lineage>
</organism>
<feature type="compositionally biased region" description="Basic and acidic residues" evidence="1">
    <location>
        <begin position="43"/>
        <end position="52"/>
    </location>
</feature>
<dbReference type="Proteomes" id="UP000034601">
    <property type="component" value="Unassembled WGS sequence"/>
</dbReference>
<dbReference type="EMBL" id="LCAB01000008">
    <property type="protein sequence ID" value="KKR82949.1"/>
    <property type="molecule type" value="Genomic_DNA"/>
</dbReference>
<protein>
    <submittedName>
        <fullName evidence="3">Mutator mutT protein</fullName>
    </submittedName>
</protein>
<accession>A0A0G0U1G1</accession>